<evidence type="ECO:0000259" key="4">
    <source>
        <dbReference type="Pfam" id="PF00884"/>
    </source>
</evidence>
<comment type="similarity">
    <text evidence="1">Belongs to the sulfatase family.</text>
</comment>
<feature type="chain" id="PRO_5037645335" evidence="3">
    <location>
        <begin position="27"/>
        <end position="593"/>
    </location>
</feature>
<dbReference type="InterPro" id="IPR017850">
    <property type="entry name" value="Alkaline_phosphatase_core_sf"/>
</dbReference>
<dbReference type="EMBL" id="BMWX01000012">
    <property type="protein sequence ID" value="GGZ41935.1"/>
    <property type="molecule type" value="Genomic_DNA"/>
</dbReference>
<dbReference type="CDD" id="cd16146">
    <property type="entry name" value="ARS_like"/>
    <property type="match status" value="1"/>
</dbReference>
<dbReference type="Gene3D" id="3.40.720.10">
    <property type="entry name" value="Alkaline Phosphatase, subunit A"/>
    <property type="match status" value="2"/>
</dbReference>
<feature type="domain" description="Sulfatase N-terminal" evidence="4">
    <location>
        <begin position="28"/>
        <end position="335"/>
    </location>
</feature>
<proteinExistence type="inferred from homology"/>
<dbReference type="Proteomes" id="UP000619457">
    <property type="component" value="Unassembled WGS sequence"/>
</dbReference>
<evidence type="ECO:0000313" key="6">
    <source>
        <dbReference type="Proteomes" id="UP000619457"/>
    </source>
</evidence>
<dbReference type="PANTHER" id="PTHR42693">
    <property type="entry name" value="ARYLSULFATASE FAMILY MEMBER"/>
    <property type="match status" value="1"/>
</dbReference>
<keyword evidence="2" id="KW-0378">Hydrolase</keyword>
<protein>
    <submittedName>
        <fullName evidence="5">N-acetylgalactosamine-6-sulfatase</fullName>
    </submittedName>
</protein>
<evidence type="ECO:0000256" key="1">
    <source>
        <dbReference type="ARBA" id="ARBA00008779"/>
    </source>
</evidence>
<dbReference type="SUPFAM" id="SSF53649">
    <property type="entry name" value="Alkaline phosphatase-like"/>
    <property type="match status" value="1"/>
</dbReference>
<reference evidence="5" key="1">
    <citation type="journal article" date="2014" name="Int. J. Syst. Evol. Microbiol.">
        <title>Complete genome sequence of Corynebacterium casei LMG S-19264T (=DSM 44701T), isolated from a smear-ripened cheese.</title>
        <authorList>
            <consortium name="US DOE Joint Genome Institute (JGI-PGF)"/>
            <person name="Walter F."/>
            <person name="Albersmeier A."/>
            <person name="Kalinowski J."/>
            <person name="Ruckert C."/>
        </authorList>
    </citation>
    <scope>NUCLEOTIDE SEQUENCE</scope>
    <source>
        <strain evidence="5">KCTC 12368</strain>
    </source>
</reference>
<keyword evidence="3" id="KW-0732">Signal</keyword>
<dbReference type="AlphaFoldDB" id="A0A918QEC8"/>
<dbReference type="InterPro" id="IPR000917">
    <property type="entry name" value="Sulfatase_N"/>
</dbReference>
<dbReference type="PANTHER" id="PTHR42693:SF53">
    <property type="entry name" value="ENDO-4-O-SULFATASE"/>
    <property type="match status" value="1"/>
</dbReference>
<keyword evidence="6" id="KW-1185">Reference proteome</keyword>
<evidence type="ECO:0000256" key="2">
    <source>
        <dbReference type="ARBA" id="ARBA00022801"/>
    </source>
</evidence>
<evidence type="ECO:0000313" key="5">
    <source>
        <dbReference type="EMBL" id="GGZ41935.1"/>
    </source>
</evidence>
<name>A0A918QEC8_9BACT</name>
<dbReference type="FunFam" id="3.40.720.10:FF:000070">
    <property type="entry name" value="Arylsulfatase A"/>
    <property type="match status" value="1"/>
</dbReference>
<evidence type="ECO:0000256" key="3">
    <source>
        <dbReference type="SAM" id="SignalP"/>
    </source>
</evidence>
<dbReference type="GO" id="GO:0004065">
    <property type="term" value="F:arylsulfatase activity"/>
    <property type="evidence" value="ECO:0007669"/>
    <property type="project" value="TreeGrafter"/>
</dbReference>
<comment type="caution">
    <text evidence="5">The sequence shown here is derived from an EMBL/GenBank/DDBJ whole genome shotgun (WGS) entry which is preliminary data.</text>
</comment>
<dbReference type="InterPro" id="IPR050738">
    <property type="entry name" value="Sulfatase"/>
</dbReference>
<sequence>MNMRKNTIFLLILSLCLGSISLQAQQAPNIIIVITDDQGKNDLSCEGNPYIKTPNIDQFYSEAVRLTDFHVSTTCAPSRGALLTGRHTNRLNVHHTIAGRSILFEDEVLLPEILAANGYTNGHFGKWHLGDNYPYRPMDRGFHEVVRHGGGGITQGPDFWGNDYFDDTYWHNGQPQAYEGYCTDVFFDEALDFIDKNKDQPFFCYISTNAPHGPLNVPEEYMDLYKDESELSEGTKRFYGMITNIDDNFSRLRNKLEELEISDNTILIFMTDNGTAGGNRVYDAGMSGHKGSVMEGGHRVPFYIKWPARGIEGGKEVNQLTAHFDVLPTLVELADLKFNPQKTLDGQSLRPLLEGNGADTWPNRLLYVDTQRVLDLTKYKDYSVMDQNWRLVNGDQLYHMPSDLKQEKNVIAEHPEVAERMALGYEKWWESIMNEENTGDYAYIKVGTVYENPSRIAAHDLLTGDLKRGWHQFGAIKPETASGFWKLEFVSGGTYKISLRRFPRESGLGINETFAAQQADRRIEQLAPASTKSDFAEAYLSLAGFKKTSPITAGAEEVSFEMEISEGKYDVEARLIDELGRYYPAFYMYVEKK</sequence>
<gene>
    <name evidence="5" type="ORF">GCM10007049_38950</name>
</gene>
<dbReference type="Pfam" id="PF00884">
    <property type="entry name" value="Sulfatase"/>
    <property type="match status" value="1"/>
</dbReference>
<organism evidence="5 6">
    <name type="scientific">Echinicola pacifica</name>
    <dbReference type="NCBI Taxonomy" id="346377"/>
    <lineage>
        <taxon>Bacteria</taxon>
        <taxon>Pseudomonadati</taxon>
        <taxon>Bacteroidota</taxon>
        <taxon>Cytophagia</taxon>
        <taxon>Cytophagales</taxon>
        <taxon>Cyclobacteriaceae</taxon>
        <taxon>Echinicola</taxon>
    </lineage>
</organism>
<feature type="signal peptide" evidence="3">
    <location>
        <begin position="1"/>
        <end position="26"/>
    </location>
</feature>
<accession>A0A918QEC8</accession>
<reference evidence="5" key="2">
    <citation type="submission" date="2020-09" db="EMBL/GenBank/DDBJ databases">
        <authorList>
            <person name="Sun Q."/>
            <person name="Kim S."/>
        </authorList>
    </citation>
    <scope>NUCLEOTIDE SEQUENCE</scope>
    <source>
        <strain evidence="5">KCTC 12368</strain>
    </source>
</reference>
<dbReference type="RefSeq" id="WP_018473820.1">
    <property type="nucleotide sequence ID" value="NZ_BMWX01000012.1"/>
</dbReference>